<feature type="transmembrane region" description="Helical" evidence="1">
    <location>
        <begin position="36"/>
        <end position="55"/>
    </location>
</feature>
<proteinExistence type="predicted"/>
<sequence>MDTFLYPLITILYLVLFVWSFRFFRESSFWGTSWILFLILTFIYDHAVLSVGNLFGEGDLLEMLSLFRYLFDVLLTPTLVFVSLDILRRIQVEWSEYLIVQVFTHLYTFLLTVLGIFTNILWINLEPVRIHGVIQYFPSKNYFPYSTILALLPLVVAAFFLWRRLRWPVLLAGIVIAVVGVGFACAVDNPAIGSVFELVLMWSLVMTELLLKSDDYGPGKSVLR</sequence>
<keyword evidence="1" id="KW-1133">Transmembrane helix</keyword>
<keyword evidence="1" id="KW-0472">Membrane</keyword>
<evidence type="ECO:0000313" key="2">
    <source>
        <dbReference type="EMBL" id="MBA4543041.1"/>
    </source>
</evidence>
<gene>
    <name evidence="2" type="ORF">H1164_09005</name>
</gene>
<evidence type="ECO:0000313" key="3">
    <source>
        <dbReference type="Proteomes" id="UP000530514"/>
    </source>
</evidence>
<feature type="transmembrane region" description="Helical" evidence="1">
    <location>
        <begin position="6"/>
        <end position="24"/>
    </location>
</feature>
<feature type="transmembrane region" description="Helical" evidence="1">
    <location>
        <begin position="99"/>
        <end position="122"/>
    </location>
</feature>
<feature type="transmembrane region" description="Helical" evidence="1">
    <location>
        <begin position="142"/>
        <end position="162"/>
    </location>
</feature>
<dbReference type="Proteomes" id="UP000530514">
    <property type="component" value="Unassembled WGS sequence"/>
</dbReference>
<evidence type="ECO:0000256" key="1">
    <source>
        <dbReference type="SAM" id="Phobius"/>
    </source>
</evidence>
<dbReference type="AlphaFoldDB" id="A0A7W1XAJ0"/>
<keyword evidence="3" id="KW-1185">Reference proteome</keyword>
<feature type="transmembrane region" description="Helical" evidence="1">
    <location>
        <begin position="67"/>
        <end position="87"/>
    </location>
</feature>
<dbReference type="OrthoDB" id="4331374at2"/>
<dbReference type="EMBL" id="JACEIP010000011">
    <property type="protein sequence ID" value="MBA4543041.1"/>
    <property type="molecule type" value="Genomic_DNA"/>
</dbReference>
<protein>
    <submittedName>
        <fullName evidence="2">Uncharacterized protein</fullName>
    </submittedName>
</protein>
<feature type="transmembrane region" description="Helical" evidence="1">
    <location>
        <begin position="169"/>
        <end position="186"/>
    </location>
</feature>
<name>A0A7W1XAJ0_9BACL</name>
<reference evidence="2 3" key="1">
    <citation type="submission" date="2020-07" db="EMBL/GenBank/DDBJ databases">
        <authorList>
            <person name="Feng H."/>
        </authorList>
    </citation>
    <scope>NUCLEOTIDE SEQUENCE [LARGE SCALE GENOMIC DNA]</scope>
    <source>
        <strain evidence="3">s-11</strain>
    </source>
</reference>
<dbReference type="RefSeq" id="WP_033099842.1">
    <property type="nucleotide sequence ID" value="NZ_JACEIP010000011.1"/>
</dbReference>
<comment type="caution">
    <text evidence="2">The sequence shown here is derived from an EMBL/GenBank/DDBJ whole genome shotgun (WGS) entry which is preliminary data.</text>
</comment>
<organism evidence="2 3">
    <name type="scientific">Thermoactinomyces daqus</name>
    <dbReference type="NCBI Taxonomy" id="1329516"/>
    <lineage>
        <taxon>Bacteria</taxon>
        <taxon>Bacillati</taxon>
        <taxon>Bacillota</taxon>
        <taxon>Bacilli</taxon>
        <taxon>Bacillales</taxon>
        <taxon>Thermoactinomycetaceae</taxon>
        <taxon>Thermoactinomyces</taxon>
    </lineage>
</organism>
<keyword evidence="1" id="KW-0812">Transmembrane</keyword>
<accession>A0A7W1XAJ0</accession>